<dbReference type="PROSITE" id="PS51819">
    <property type="entry name" value="VOC"/>
    <property type="match status" value="1"/>
</dbReference>
<dbReference type="Pfam" id="PF00903">
    <property type="entry name" value="Glyoxalase"/>
    <property type="match status" value="1"/>
</dbReference>
<dbReference type="PANTHER" id="PTHR36503">
    <property type="entry name" value="BLR2520 PROTEIN"/>
    <property type="match status" value="1"/>
</dbReference>
<accession>A0A380FNR1</accession>
<name>A0A380FNR1_STAGA</name>
<dbReference type="InterPro" id="IPR037523">
    <property type="entry name" value="VOC_core"/>
</dbReference>
<dbReference type="Gene3D" id="3.10.180.10">
    <property type="entry name" value="2,3-Dihydroxybiphenyl 1,2-Dioxygenase, domain 1"/>
    <property type="match status" value="1"/>
</dbReference>
<sequence length="127" mass="14263">MMNVKSAWLNLPVVNLEASEDFYQQIGFEIKKSDDMMDKMRGIATLDNTVIMLIETKQFKKVSRLSKIGNNEALISLSLNTKAEVDQLLDLVESANGTVIERGTMHEGFYGGLFSDIDGHLYNIITM</sequence>
<dbReference type="STRING" id="1293.SH09_14990"/>
<evidence type="ECO:0000259" key="1">
    <source>
        <dbReference type="PROSITE" id="PS51819"/>
    </source>
</evidence>
<dbReference type="Proteomes" id="UP000255277">
    <property type="component" value="Unassembled WGS sequence"/>
</dbReference>
<feature type="domain" description="VOC" evidence="1">
    <location>
        <begin position="5"/>
        <end position="127"/>
    </location>
</feature>
<proteinExistence type="predicted"/>
<evidence type="ECO:0000313" key="2">
    <source>
        <dbReference type="EMBL" id="SUM35083.1"/>
    </source>
</evidence>
<dbReference type="SUPFAM" id="SSF54593">
    <property type="entry name" value="Glyoxalase/Bleomycin resistance protein/Dihydroxybiphenyl dioxygenase"/>
    <property type="match status" value="1"/>
</dbReference>
<evidence type="ECO:0000313" key="3">
    <source>
        <dbReference type="Proteomes" id="UP000255277"/>
    </source>
</evidence>
<protein>
    <submittedName>
        <fullName evidence="2">Glyoxalase</fullName>
    </submittedName>
</protein>
<organism evidence="2 3">
    <name type="scientific">Staphylococcus gallinarum</name>
    <dbReference type="NCBI Taxonomy" id="1293"/>
    <lineage>
        <taxon>Bacteria</taxon>
        <taxon>Bacillati</taxon>
        <taxon>Bacillota</taxon>
        <taxon>Bacilli</taxon>
        <taxon>Bacillales</taxon>
        <taxon>Staphylococcaceae</taxon>
        <taxon>Staphylococcus</taxon>
    </lineage>
</organism>
<dbReference type="PANTHER" id="PTHR36503:SF2">
    <property type="entry name" value="BLR2408 PROTEIN"/>
    <property type="match status" value="1"/>
</dbReference>
<dbReference type="InterPro" id="IPR004360">
    <property type="entry name" value="Glyas_Fos-R_dOase_dom"/>
</dbReference>
<dbReference type="AlphaFoldDB" id="A0A380FNR1"/>
<dbReference type="EMBL" id="UHDK01000001">
    <property type="protein sequence ID" value="SUM35083.1"/>
    <property type="molecule type" value="Genomic_DNA"/>
</dbReference>
<gene>
    <name evidence="2" type="ORF">NCTC12195_04612</name>
</gene>
<dbReference type="InterPro" id="IPR029068">
    <property type="entry name" value="Glyas_Bleomycin-R_OHBP_Dase"/>
</dbReference>
<reference evidence="2 3" key="1">
    <citation type="submission" date="2018-06" db="EMBL/GenBank/DDBJ databases">
        <authorList>
            <consortium name="Pathogen Informatics"/>
            <person name="Doyle S."/>
        </authorList>
    </citation>
    <scope>NUCLEOTIDE SEQUENCE [LARGE SCALE GENOMIC DNA]</scope>
    <source>
        <strain evidence="2 3">NCTC12195</strain>
    </source>
</reference>